<proteinExistence type="predicted"/>
<evidence type="ECO:0000313" key="1">
    <source>
        <dbReference type="EMBL" id="ETK02172.1"/>
    </source>
</evidence>
<gene>
    <name evidence="1" type="ORF">N425_05770</name>
</gene>
<accession>W2C6R1</accession>
<dbReference type="Proteomes" id="UP000018837">
    <property type="component" value="Unassembled WGS sequence"/>
</dbReference>
<evidence type="ECO:0000313" key="2">
    <source>
        <dbReference type="Proteomes" id="UP000018837"/>
    </source>
</evidence>
<sequence length="57" mass="6612">MEIRLIQKKQVFGLESRIFGVLMDMNRCLLQGLNIIERMFPVIQVVFGSVMTKRGVK</sequence>
<dbReference type="AlphaFoldDB" id="W2C6R1"/>
<organism evidence="1 2">
    <name type="scientific">Tannerella sp. oral taxon BU063 isolate Cell 2</name>
    <dbReference type="NCBI Taxonomy" id="1411148"/>
    <lineage>
        <taxon>Bacteria</taxon>
        <taxon>Pseudomonadati</taxon>
        <taxon>Bacteroidota</taxon>
        <taxon>Bacteroidia</taxon>
        <taxon>Bacteroidales</taxon>
        <taxon>Tannerellaceae</taxon>
        <taxon>Tannerella</taxon>
    </lineage>
</organism>
<dbReference type="EMBL" id="AYUF01000396">
    <property type="protein sequence ID" value="ETK02172.1"/>
    <property type="molecule type" value="Genomic_DNA"/>
</dbReference>
<protein>
    <submittedName>
        <fullName evidence="1">Uncharacterized protein</fullName>
    </submittedName>
</protein>
<comment type="caution">
    <text evidence="1">The sequence shown here is derived from an EMBL/GenBank/DDBJ whole genome shotgun (WGS) entry which is preliminary data.</text>
</comment>
<name>W2C6R1_9BACT</name>
<reference evidence="1 2" key="1">
    <citation type="submission" date="2013-11" db="EMBL/GenBank/DDBJ databases">
        <title>Single cell genomics of uncultured Tannerella BU063 (oral taxon 286).</title>
        <authorList>
            <person name="Beall C.J."/>
            <person name="Campbell A.G."/>
            <person name="Griffen A.L."/>
            <person name="Podar M."/>
            <person name="Leys E.J."/>
        </authorList>
    </citation>
    <scope>NUCLEOTIDE SEQUENCE [LARGE SCALE GENOMIC DNA]</scope>
    <source>
        <strain evidence="1">Cell 2</strain>
    </source>
</reference>